<dbReference type="RefSeq" id="WP_330485375.1">
    <property type="nucleotide sequence ID" value="NZ_JAZBJZ010000101.1"/>
</dbReference>
<proteinExistence type="predicted"/>
<gene>
    <name evidence="1" type="ORF">V2H45_19525</name>
</gene>
<evidence type="ECO:0000313" key="1">
    <source>
        <dbReference type="EMBL" id="MEE3718939.1"/>
    </source>
</evidence>
<sequence length="130" mass="15291">MKIVDRPYQCNVLGQTFGLWQLQCHLRIFRLPSGQHVVVVSDRNCEIGWFIPYKLEQLATRIVQEFQLDPDRLVWIEQDLDHARRQICTEFSQVLFQWNQGNACDPQWHALDDESAAWLVKEEPLQLATA</sequence>
<keyword evidence="2" id="KW-1185">Reference proteome</keyword>
<reference evidence="1" key="1">
    <citation type="submission" date="2024-01" db="EMBL/GenBank/DDBJ databases">
        <title>Bank of Algae and Cyanobacteria of the Azores (BACA) strain genomes.</title>
        <authorList>
            <person name="Luz R."/>
            <person name="Cordeiro R."/>
            <person name="Fonseca A."/>
            <person name="Goncalves V."/>
        </authorList>
    </citation>
    <scope>NUCLEOTIDE SEQUENCE</scope>
    <source>
        <strain evidence="1">BACA0141</strain>
    </source>
</reference>
<dbReference type="AlphaFoldDB" id="A0AAW9Q416"/>
<protein>
    <submittedName>
        <fullName evidence="1">Uncharacterized protein</fullName>
    </submittedName>
</protein>
<accession>A0AAW9Q416</accession>
<dbReference type="Proteomes" id="UP001333818">
    <property type="component" value="Unassembled WGS sequence"/>
</dbReference>
<comment type="caution">
    <text evidence="1">The sequence shown here is derived from an EMBL/GenBank/DDBJ whole genome shotgun (WGS) entry which is preliminary data.</text>
</comment>
<name>A0AAW9Q416_9CYAN</name>
<organism evidence="1 2">
    <name type="scientific">Tumidithrix elongata BACA0141</name>
    <dbReference type="NCBI Taxonomy" id="2716417"/>
    <lineage>
        <taxon>Bacteria</taxon>
        <taxon>Bacillati</taxon>
        <taxon>Cyanobacteriota</taxon>
        <taxon>Cyanophyceae</taxon>
        <taxon>Pseudanabaenales</taxon>
        <taxon>Pseudanabaenaceae</taxon>
        <taxon>Tumidithrix</taxon>
        <taxon>Tumidithrix elongata</taxon>
    </lineage>
</organism>
<dbReference type="EMBL" id="JAZBJZ010000101">
    <property type="protein sequence ID" value="MEE3718939.1"/>
    <property type="molecule type" value="Genomic_DNA"/>
</dbReference>
<evidence type="ECO:0000313" key="2">
    <source>
        <dbReference type="Proteomes" id="UP001333818"/>
    </source>
</evidence>